<accession>A0A4Y2P670</accession>
<dbReference type="AlphaFoldDB" id="A0A4Y2P670"/>
<protein>
    <submittedName>
        <fullName evidence="1">Uncharacterized protein</fullName>
    </submittedName>
</protein>
<keyword evidence="2" id="KW-1185">Reference proteome</keyword>
<organism evidence="1 2">
    <name type="scientific">Araneus ventricosus</name>
    <name type="common">Orbweaver spider</name>
    <name type="synonym">Epeira ventricosa</name>
    <dbReference type="NCBI Taxonomy" id="182803"/>
    <lineage>
        <taxon>Eukaryota</taxon>
        <taxon>Metazoa</taxon>
        <taxon>Ecdysozoa</taxon>
        <taxon>Arthropoda</taxon>
        <taxon>Chelicerata</taxon>
        <taxon>Arachnida</taxon>
        <taxon>Araneae</taxon>
        <taxon>Araneomorphae</taxon>
        <taxon>Entelegynae</taxon>
        <taxon>Araneoidea</taxon>
        <taxon>Araneidae</taxon>
        <taxon>Araneus</taxon>
    </lineage>
</organism>
<name>A0A4Y2P670_ARAVE</name>
<evidence type="ECO:0000313" key="1">
    <source>
        <dbReference type="EMBL" id="GBN46801.1"/>
    </source>
</evidence>
<sequence length="106" mass="12215">MFEWTCISRYCRHNSTPVSIPRVIATLSEMFEWTASRVIADITPLHFSVSHRLFLRCLMGHGVERASSYCRHNTTLVSIPIVIMTLSERFESTWIGKTFEAEESGF</sequence>
<dbReference type="EMBL" id="BGPR01010557">
    <property type="protein sequence ID" value="GBN46801.1"/>
    <property type="molecule type" value="Genomic_DNA"/>
</dbReference>
<proteinExistence type="predicted"/>
<comment type="caution">
    <text evidence="1">The sequence shown here is derived from an EMBL/GenBank/DDBJ whole genome shotgun (WGS) entry which is preliminary data.</text>
</comment>
<evidence type="ECO:0000313" key="2">
    <source>
        <dbReference type="Proteomes" id="UP000499080"/>
    </source>
</evidence>
<dbReference type="Proteomes" id="UP000499080">
    <property type="component" value="Unassembled WGS sequence"/>
</dbReference>
<gene>
    <name evidence="1" type="ORF">AVEN_39136_1</name>
</gene>
<reference evidence="1 2" key="1">
    <citation type="journal article" date="2019" name="Sci. Rep.">
        <title>Orb-weaving spider Araneus ventricosus genome elucidates the spidroin gene catalogue.</title>
        <authorList>
            <person name="Kono N."/>
            <person name="Nakamura H."/>
            <person name="Ohtoshi R."/>
            <person name="Moran D.A.P."/>
            <person name="Shinohara A."/>
            <person name="Yoshida Y."/>
            <person name="Fujiwara M."/>
            <person name="Mori M."/>
            <person name="Tomita M."/>
            <person name="Arakawa K."/>
        </authorList>
    </citation>
    <scope>NUCLEOTIDE SEQUENCE [LARGE SCALE GENOMIC DNA]</scope>
</reference>